<name>A0A2N6PLG3_9MICO</name>
<comment type="caution">
    <text evidence="11">The sequence shown here is derived from an EMBL/GenBank/DDBJ whole genome shotgun (WGS) entry which is preliminary data.</text>
</comment>
<sequence length="354" mass="38435">MTEISAPAGSRPGPGARAEKVETTRKGRYVDRSIVVVLHPQRADSREAALSVCQTLHSDGILPVMLASDYEMLLSHIGSLVTPVRVCDDDAIDTVERDCELVMVLGGDGTILRAAEKFRHLTVPLLGVNLGHVGFLAESERENLDVAVHRAVSRDYDVDERMALDVRVIADGRVIHRTWALNEVTIEKSEDTRMIDVILGVDSRPVSSFGCDGVILATPTGSTAYAFSAGGPIVWPDVEALLMLPISAHALFTKPLVVSPDSHLGVEFRPSQPGMHAGLWCDGRHEIELPAGARIEARRSKTPVALARLSARRFADRLVAKFQLPVTGWRGPSHTADTNAVPVVSTEEQQRGDR</sequence>
<dbReference type="InterPro" id="IPR017438">
    <property type="entry name" value="ATP-NAD_kinase_N"/>
</dbReference>
<keyword evidence="2 9" id="KW-0808">Transferase</keyword>
<evidence type="ECO:0000313" key="12">
    <source>
        <dbReference type="Proteomes" id="UP000235703"/>
    </source>
</evidence>
<keyword evidence="6 9" id="KW-0521">NADP</keyword>
<keyword evidence="12" id="KW-1185">Reference proteome</keyword>
<evidence type="ECO:0000256" key="4">
    <source>
        <dbReference type="ARBA" id="ARBA00022777"/>
    </source>
</evidence>
<dbReference type="NCBIfam" id="NF002892">
    <property type="entry name" value="PRK03372.1"/>
    <property type="match status" value="1"/>
</dbReference>
<proteinExistence type="inferred from homology"/>
<reference evidence="11 12" key="1">
    <citation type="submission" date="2017-09" db="EMBL/GenBank/DDBJ databases">
        <title>Bacterial strain isolated from the female urinary microbiota.</title>
        <authorList>
            <person name="Thomas-White K."/>
            <person name="Kumar N."/>
            <person name="Forster S."/>
            <person name="Putonti C."/>
            <person name="Lawley T."/>
            <person name="Wolfe A.J."/>
        </authorList>
    </citation>
    <scope>NUCLEOTIDE SEQUENCE [LARGE SCALE GENOMIC DNA]</scope>
    <source>
        <strain evidence="11 12">UMB0680</strain>
    </source>
</reference>
<keyword evidence="1 9" id="KW-0963">Cytoplasm</keyword>
<dbReference type="InterPro" id="IPR002504">
    <property type="entry name" value="NADK"/>
</dbReference>
<comment type="similarity">
    <text evidence="9">Belongs to the NAD kinase family.</text>
</comment>
<evidence type="ECO:0000256" key="10">
    <source>
        <dbReference type="SAM" id="MobiDB-lite"/>
    </source>
</evidence>
<dbReference type="GO" id="GO:0003951">
    <property type="term" value="F:NAD+ kinase activity"/>
    <property type="evidence" value="ECO:0007669"/>
    <property type="project" value="UniProtKB-UniRule"/>
</dbReference>
<dbReference type="Pfam" id="PF20143">
    <property type="entry name" value="NAD_kinase_C"/>
    <property type="match status" value="1"/>
</dbReference>
<dbReference type="GO" id="GO:0005524">
    <property type="term" value="F:ATP binding"/>
    <property type="evidence" value="ECO:0007669"/>
    <property type="project" value="UniProtKB-KW"/>
</dbReference>
<evidence type="ECO:0000256" key="8">
    <source>
        <dbReference type="ARBA" id="ARBA00047925"/>
    </source>
</evidence>
<feature type="binding site" evidence="9">
    <location>
        <position position="193"/>
    </location>
    <ligand>
        <name>NAD(+)</name>
        <dbReference type="ChEBI" id="CHEBI:57540"/>
    </ligand>
</feature>
<dbReference type="GO" id="GO:0051287">
    <property type="term" value="F:NAD binding"/>
    <property type="evidence" value="ECO:0007669"/>
    <property type="project" value="UniProtKB-ARBA"/>
</dbReference>
<evidence type="ECO:0000256" key="3">
    <source>
        <dbReference type="ARBA" id="ARBA00022741"/>
    </source>
</evidence>
<evidence type="ECO:0000313" key="11">
    <source>
        <dbReference type="EMBL" id="PMB99523.1"/>
    </source>
</evidence>
<evidence type="ECO:0000256" key="6">
    <source>
        <dbReference type="ARBA" id="ARBA00022857"/>
    </source>
</evidence>
<feature type="binding site" evidence="9">
    <location>
        <begin position="223"/>
        <end position="228"/>
    </location>
    <ligand>
        <name>NAD(+)</name>
        <dbReference type="ChEBI" id="CHEBI:57540"/>
    </ligand>
</feature>
<dbReference type="Pfam" id="PF01513">
    <property type="entry name" value="NAD_kinase"/>
    <property type="match status" value="1"/>
</dbReference>
<dbReference type="HAMAP" id="MF_00361">
    <property type="entry name" value="NAD_kinase"/>
    <property type="match status" value="1"/>
</dbReference>
<dbReference type="FunFam" id="2.60.200.30:FF:000007">
    <property type="entry name" value="NAD kinase"/>
    <property type="match status" value="1"/>
</dbReference>
<dbReference type="GO" id="GO:0005737">
    <property type="term" value="C:cytoplasm"/>
    <property type="evidence" value="ECO:0007669"/>
    <property type="project" value="UniProtKB-SubCell"/>
</dbReference>
<organism evidence="11 12">
    <name type="scientific">Brevibacterium luteolum</name>
    <dbReference type="NCBI Taxonomy" id="199591"/>
    <lineage>
        <taxon>Bacteria</taxon>
        <taxon>Bacillati</taxon>
        <taxon>Actinomycetota</taxon>
        <taxon>Actinomycetes</taxon>
        <taxon>Micrococcales</taxon>
        <taxon>Brevibacteriaceae</taxon>
        <taxon>Brevibacterium</taxon>
    </lineage>
</organism>
<feature type="binding site" evidence="9">
    <location>
        <begin position="108"/>
        <end position="109"/>
    </location>
    <ligand>
        <name>NAD(+)</name>
        <dbReference type="ChEBI" id="CHEBI:57540"/>
    </ligand>
</feature>
<comment type="subcellular location">
    <subcellularLocation>
        <location evidence="9">Cytoplasm</location>
    </subcellularLocation>
</comment>
<dbReference type="AlphaFoldDB" id="A0A2N6PLG3"/>
<keyword evidence="3 9" id="KW-0547">Nucleotide-binding</keyword>
<feature type="binding site" evidence="9">
    <location>
        <begin position="182"/>
        <end position="183"/>
    </location>
    <ligand>
        <name>NAD(+)</name>
        <dbReference type="ChEBI" id="CHEBI:57540"/>
    </ligand>
</feature>
<feature type="binding site" evidence="9">
    <location>
        <position position="212"/>
    </location>
    <ligand>
        <name>NAD(+)</name>
        <dbReference type="ChEBI" id="CHEBI:57540"/>
    </ligand>
</feature>
<dbReference type="GO" id="GO:0006741">
    <property type="term" value="P:NADP+ biosynthetic process"/>
    <property type="evidence" value="ECO:0007669"/>
    <property type="project" value="UniProtKB-UniRule"/>
</dbReference>
<feature type="active site" description="Proton acceptor" evidence="9">
    <location>
        <position position="108"/>
    </location>
</feature>
<evidence type="ECO:0000256" key="1">
    <source>
        <dbReference type="ARBA" id="ARBA00022490"/>
    </source>
</evidence>
<feature type="region of interest" description="Disordered" evidence="10">
    <location>
        <begin position="331"/>
        <end position="354"/>
    </location>
</feature>
<keyword evidence="5 9" id="KW-0067">ATP-binding</keyword>
<evidence type="ECO:0000256" key="5">
    <source>
        <dbReference type="ARBA" id="ARBA00022840"/>
    </source>
</evidence>
<dbReference type="GO" id="GO:0019674">
    <property type="term" value="P:NAD+ metabolic process"/>
    <property type="evidence" value="ECO:0007669"/>
    <property type="project" value="InterPro"/>
</dbReference>
<keyword evidence="7 9" id="KW-0520">NAD</keyword>
<evidence type="ECO:0000256" key="2">
    <source>
        <dbReference type="ARBA" id="ARBA00022679"/>
    </source>
</evidence>
<dbReference type="PANTHER" id="PTHR20275">
    <property type="entry name" value="NAD KINASE"/>
    <property type="match status" value="1"/>
</dbReference>
<comment type="cofactor">
    <cofactor evidence="9">
        <name>a divalent metal cation</name>
        <dbReference type="ChEBI" id="CHEBI:60240"/>
    </cofactor>
</comment>
<dbReference type="Gene3D" id="3.40.50.10330">
    <property type="entry name" value="Probable inorganic polyphosphate/atp-NAD kinase, domain 1"/>
    <property type="match status" value="1"/>
</dbReference>
<comment type="caution">
    <text evidence="9">Lacks conserved residue(s) required for the propagation of feature annotation.</text>
</comment>
<gene>
    <name evidence="9" type="primary">nadK</name>
    <name evidence="11" type="ORF">CJ198_03165</name>
</gene>
<dbReference type="Gene3D" id="2.60.200.30">
    <property type="entry name" value="Probable inorganic polyphosphate/atp-NAD kinase, domain 2"/>
    <property type="match status" value="1"/>
</dbReference>
<dbReference type="Proteomes" id="UP000235703">
    <property type="component" value="Unassembled WGS sequence"/>
</dbReference>
<protein>
    <recommendedName>
        <fullName evidence="9">NAD kinase</fullName>
        <ecNumber evidence="9">2.7.1.23</ecNumber>
    </recommendedName>
    <alternativeName>
        <fullName evidence="9">ATP-dependent NAD kinase</fullName>
    </alternativeName>
</protein>
<dbReference type="OrthoDB" id="9774737at2"/>
<comment type="function">
    <text evidence="9">Involved in the regulation of the intracellular balance of NAD and NADP, and is a key enzyme in the biosynthesis of NADP. Catalyzes specifically the phosphorylation on 2'-hydroxyl of the adenosine moiety of NAD to yield NADP.</text>
</comment>
<evidence type="ECO:0000256" key="9">
    <source>
        <dbReference type="HAMAP-Rule" id="MF_00361"/>
    </source>
</evidence>
<accession>A0A2N6PLG3</accession>
<evidence type="ECO:0000256" key="7">
    <source>
        <dbReference type="ARBA" id="ARBA00023027"/>
    </source>
</evidence>
<dbReference type="InterPro" id="IPR016064">
    <property type="entry name" value="NAD/diacylglycerol_kinase_sf"/>
</dbReference>
<dbReference type="InterPro" id="IPR017437">
    <property type="entry name" value="ATP-NAD_kinase_PpnK-typ_C"/>
</dbReference>
<keyword evidence="4 9" id="KW-0418">Kinase</keyword>
<comment type="catalytic activity">
    <reaction evidence="8 9">
        <text>NAD(+) + ATP = ADP + NADP(+) + H(+)</text>
        <dbReference type="Rhea" id="RHEA:18629"/>
        <dbReference type="ChEBI" id="CHEBI:15378"/>
        <dbReference type="ChEBI" id="CHEBI:30616"/>
        <dbReference type="ChEBI" id="CHEBI:57540"/>
        <dbReference type="ChEBI" id="CHEBI:58349"/>
        <dbReference type="ChEBI" id="CHEBI:456216"/>
        <dbReference type="EC" id="2.7.1.23"/>
    </reaction>
</comment>
<dbReference type="EC" id="2.7.1.23" evidence="9"/>
<feature type="region of interest" description="Disordered" evidence="10">
    <location>
        <begin position="1"/>
        <end position="24"/>
    </location>
</feature>
<feature type="binding site" evidence="9">
    <location>
        <position position="113"/>
    </location>
    <ligand>
        <name>NAD(+)</name>
        <dbReference type="ChEBI" id="CHEBI:57540"/>
    </ligand>
</feature>
<dbReference type="GO" id="GO:0046872">
    <property type="term" value="F:metal ion binding"/>
    <property type="evidence" value="ECO:0007669"/>
    <property type="project" value="UniProtKB-UniRule"/>
</dbReference>
<dbReference type="SUPFAM" id="SSF111331">
    <property type="entry name" value="NAD kinase/diacylglycerol kinase-like"/>
    <property type="match status" value="1"/>
</dbReference>
<dbReference type="EMBL" id="PNFZ01000001">
    <property type="protein sequence ID" value="PMB99523.1"/>
    <property type="molecule type" value="Genomic_DNA"/>
</dbReference>
<dbReference type="PANTHER" id="PTHR20275:SF0">
    <property type="entry name" value="NAD KINASE"/>
    <property type="match status" value="1"/>
</dbReference>